<feature type="region of interest" description="Disordered" evidence="8">
    <location>
        <begin position="57"/>
        <end position="100"/>
    </location>
</feature>
<dbReference type="GO" id="GO:0005634">
    <property type="term" value="C:nucleus"/>
    <property type="evidence" value="ECO:0007669"/>
    <property type="project" value="UniProtKB-SubCell"/>
</dbReference>
<comment type="caution">
    <text evidence="10">The sequence shown here is derived from an EMBL/GenBank/DDBJ whole genome shotgun (WGS) entry which is preliminary data.</text>
</comment>
<dbReference type="Pfam" id="PF04082">
    <property type="entry name" value="Fungal_trans"/>
    <property type="match status" value="1"/>
</dbReference>
<keyword evidence="5" id="KW-0862">Zinc</keyword>
<name>A0AA39L655_SARSR</name>
<evidence type="ECO:0000256" key="7">
    <source>
        <dbReference type="PROSITE-ProRule" id="PRU00042"/>
    </source>
</evidence>
<dbReference type="EMBL" id="JAPDFR010000006">
    <property type="protein sequence ID" value="KAK0385562.1"/>
    <property type="molecule type" value="Genomic_DNA"/>
</dbReference>
<dbReference type="GO" id="GO:0008270">
    <property type="term" value="F:zinc ion binding"/>
    <property type="evidence" value="ECO:0007669"/>
    <property type="project" value="UniProtKB-KW"/>
</dbReference>
<dbReference type="GO" id="GO:0000978">
    <property type="term" value="F:RNA polymerase II cis-regulatory region sequence-specific DNA binding"/>
    <property type="evidence" value="ECO:0007669"/>
    <property type="project" value="InterPro"/>
</dbReference>
<dbReference type="FunFam" id="3.30.160.60:FF:002343">
    <property type="entry name" value="Zinc finger protein 33A"/>
    <property type="match status" value="1"/>
</dbReference>
<keyword evidence="2" id="KW-0479">Metal-binding</keyword>
<dbReference type="CDD" id="cd12148">
    <property type="entry name" value="fungal_TF_MHR"/>
    <property type="match status" value="1"/>
</dbReference>
<evidence type="ECO:0000256" key="2">
    <source>
        <dbReference type="ARBA" id="ARBA00022723"/>
    </source>
</evidence>
<dbReference type="SMART" id="SM00355">
    <property type="entry name" value="ZnF_C2H2"/>
    <property type="match status" value="2"/>
</dbReference>
<organism evidence="10 11">
    <name type="scientific">Sarocladium strictum</name>
    <name type="common">Black bundle disease fungus</name>
    <name type="synonym">Acremonium strictum</name>
    <dbReference type="NCBI Taxonomy" id="5046"/>
    <lineage>
        <taxon>Eukaryota</taxon>
        <taxon>Fungi</taxon>
        <taxon>Dikarya</taxon>
        <taxon>Ascomycota</taxon>
        <taxon>Pezizomycotina</taxon>
        <taxon>Sordariomycetes</taxon>
        <taxon>Hypocreomycetidae</taxon>
        <taxon>Hypocreales</taxon>
        <taxon>Sarocladiaceae</taxon>
        <taxon>Sarocladium</taxon>
    </lineage>
</organism>
<dbReference type="PROSITE" id="PS50157">
    <property type="entry name" value="ZINC_FINGER_C2H2_2"/>
    <property type="match status" value="2"/>
</dbReference>
<dbReference type="PROSITE" id="PS00028">
    <property type="entry name" value="ZINC_FINGER_C2H2_1"/>
    <property type="match status" value="2"/>
</dbReference>
<reference evidence="10" key="1">
    <citation type="submission" date="2022-10" db="EMBL/GenBank/DDBJ databases">
        <title>Determination and structural analysis of whole genome sequence of Sarocladium strictum F4-1.</title>
        <authorList>
            <person name="Hu L."/>
            <person name="Jiang Y."/>
        </authorList>
    </citation>
    <scope>NUCLEOTIDE SEQUENCE</scope>
    <source>
        <strain evidence="10">F4-1</strain>
    </source>
</reference>
<dbReference type="InterPro" id="IPR013087">
    <property type="entry name" value="Znf_C2H2_type"/>
</dbReference>
<keyword evidence="6" id="KW-0539">Nucleus</keyword>
<feature type="domain" description="C2H2-type" evidence="9">
    <location>
        <begin position="8"/>
        <end position="35"/>
    </location>
</feature>
<proteinExistence type="predicted"/>
<keyword evidence="11" id="KW-1185">Reference proteome</keyword>
<comment type="subcellular location">
    <subcellularLocation>
        <location evidence="1">Nucleus</location>
    </subcellularLocation>
</comment>
<feature type="compositionally biased region" description="Polar residues" evidence="8">
    <location>
        <begin position="72"/>
        <end position="94"/>
    </location>
</feature>
<dbReference type="AlphaFoldDB" id="A0AA39L655"/>
<dbReference type="InterPro" id="IPR051059">
    <property type="entry name" value="VerF-like"/>
</dbReference>
<evidence type="ECO:0000256" key="1">
    <source>
        <dbReference type="ARBA" id="ARBA00004123"/>
    </source>
</evidence>
<evidence type="ECO:0000256" key="4">
    <source>
        <dbReference type="ARBA" id="ARBA00022771"/>
    </source>
</evidence>
<feature type="domain" description="C2H2-type" evidence="9">
    <location>
        <begin position="36"/>
        <end position="64"/>
    </location>
</feature>
<evidence type="ECO:0000256" key="5">
    <source>
        <dbReference type="ARBA" id="ARBA00022833"/>
    </source>
</evidence>
<evidence type="ECO:0000313" key="10">
    <source>
        <dbReference type="EMBL" id="KAK0385562.1"/>
    </source>
</evidence>
<dbReference type="GO" id="GO:0000785">
    <property type="term" value="C:chromatin"/>
    <property type="evidence" value="ECO:0007669"/>
    <property type="project" value="TreeGrafter"/>
</dbReference>
<dbReference type="Pfam" id="PF00096">
    <property type="entry name" value="zf-C2H2"/>
    <property type="match status" value="2"/>
</dbReference>
<protein>
    <recommendedName>
        <fullName evidence="9">C2H2-type domain-containing protein</fullName>
    </recommendedName>
</protein>
<dbReference type="PANTHER" id="PTHR40626">
    <property type="entry name" value="MIP31509P"/>
    <property type="match status" value="1"/>
</dbReference>
<dbReference type="GO" id="GO:0000981">
    <property type="term" value="F:DNA-binding transcription factor activity, RNA polymerase II-specific"/>
    <property type="evidence" value="ECO:0007669"/>
    <property type="project" value="InterPro"/>
</dbReference>
<dbReference type="Proteomes" id="UP001175261">
    <property type="component" value="Unassembled WGS sequence"/>
</dbReference>
<feature type="compositionally biased region" description="Low complexity" evidence="8">
    <location>
        <begin position="189"/>
        <end position="199"/>
    </location>
</feature>
<dbReference type="GO" id="GO:0006351">
    <property type="term" value="P:DNA-templated transcription"/>
    <property type="evidence" value="ECO:0007669"/>
    <property type="project" value="InterPro"/>
</dbReference>
<evidence type="ECO:0000313" key="11">
    <source>
        <dbReference type="Proteomes" id="UP001175261"/>
    </source>
</evidence>
<keyword evidence="3" id="KW-0677">Repeat</keyword>
<dbReference type="PANTHER" id="PTHR40626:SF7">
    <property type="entry name" value="TRANSCRIPTION FACTOR, PUTATIVE (AFU_ORTHOLOGUE AFUA_1G04110)-RELATED"/>
    <property type="match status" value="1"/>
</dbReference>
<evidence type="ECO:0000259" key="9">
    <source>
        <dbReference type="PROSITE" id="PS50157"/>
    </source>
</evidence>
<dbReference type="InterPro" id="IPR036236">
    <property type="entry name" value="Znf_C2H2_sf"/>
</dbReference>
<evidence type="ECO:0000256" key="8">
    <source>
        <dbReference type="SAM" id="MobiDB-lite"/>
    </source>
</evidence>
<dbReference type="SUPFAM" id="SSF57667">
    <property type="entry name" value="beta-beta-alpha zinc fingers"/>
    <property type="match status" value="1"/>
</dbReference>
<dbReference type="Gene3D" id="3.30.160.60">
    <property type="entry name" value="Classic Zinc Finger"/>
    <property type="match status" value="2"/>
</dbReference>
<keyword evidence="4 7" id="KW-0863">Zinc-finger</keyword>
<feature type="region of interest" description="Disordered" evidence="8">
    <location>
        <begin position="180"/>
        <end position="199"/>
    </location>
</feature>
<accession>A0AA39L655</accession>
<sequence length="888" mass="97022">MATRSRSKVCTYCQKTFVKTEHLLRHERSHTGDKPYQCQTCGRRYARRDVLLRHEKVFHGPSNPPVDRRGSIRSNQPDNNAVTNNRNDTASTIVSPGPTFDMEIDRANHSIPPNPHQASLAEGSNSMDMQILGTADLDALATVSMVHAQQENFAMSADASMQAIAHLIDPALSATPRSLGAGMRGAHRTSSFTSSAAETSSHVPRAYDTRTTIIETPSLDGGGFDVYNASLFGSIDFSDFDADGGLPMLDGGHIETNFDRTSNIPLERFALVARLWPNNKSRLAEHHRSSIWKEIAEFTGDNILTDTSIPKTSPASSLGDREHEFEWSLDEEKRRGLVLSLATASSAREGTDAEANVPSLKLLNLSLNVVFRQASSLLPFIHLPTFSIRRSPSSIVMPLCLLGMLLLDSAQVRALAARGLPGVTQACCQQFGSASRGRGTGAKTIALLVSGAILLRAWAICPAQNQQHEMLAQHLHMQVISLAKRSSLFTHSHDSSRAEEIVAQVKCAAPATPSNDEGSMWKVWARLESVKRLVSTLVTMDCWWSYSLGHSPVLRANQTRFEQPCPTELYRASSAKLWHRLIHAEHGAPSEQTSTTGVNSPSNSATLRRVSPVGIMGSLSTIWLRLLEARSQQDTSGGDENRSLDAQSRLLVQDTSGKEIARMLVQEYALHAIDFRFRNPNCTALWHFLNINIYADLEIFNRAAGRDGAESAHEALQAIASWSQTADARRACLHAAGIHASMNRRRAKDGVMLHTELCIFSAALVLGLYVFMMASDGDSASNSHAVGQVDDDPYELLDDVTWPLQSDPAFTSSSRSPSMAGGQQEPAAERFVRAGGAINFSGILCDGGYNAAKRILLDYASLLEEVSKWDASGLCRILRIMSDSLLEV</sequence>
<gene>
    <name evidence="10" type="ORF">NLU13_6741</name>
</gene>
<evidence type="ECO:0000256" key="3">
    <source>
        <dbReference type="ARBA" id="ARBA00022737"/>
    </source>
</evidence>
<dbReference type="InterPro" id="IPR007219">
    <property type="entry name" value="XnlR_reg_dom"/>
</dbReference>
<evidence type="ECO:0000256" key="6">
    <source>
        <dbReference type="ARBA" id="ARBA00023242"/>
    </source>
</evidence>